<dbReference type="AlphaFoldDB" id="A0A127Q7I6"/>
<organism evidence="2 3">
    <name type="scientific">Collimonas pratensis</name>
    <dbReference type="NCBI Taxonomy" id="279113"/>
    <lineage>
        <taxon>Bacteria</taxon>
        <taxon>Pseudomonadati</taxon>
        <taxon>Pseudomonadota</taxon>
        <taxon>Betaproteobacteria</taxon>
        <taxon>Burkholderiales</taxon>
        <taxon>Oxalobacteraceae</taxon>
        <taxon>Collimonas</taxon>
    </lineage>
</organism>
<evidence type="ECO:0000256" key="1">
    <source>
        <dbReference type="SAM" id="Phobius"/>
    </source>
</evidence>
<reference evidence="2 3" key="1">
    <citation type="submission" date="2015-11" db="EMBL/GenBank/DDBJ databases">
        <title>Exploring the genomic traits of fungus-feeding bacterial genus Collimonas.</title>
        <authorList>
            <person name="Song C."/>
            <person name="Schmidt R."/>
            <person name="de Jager V."/>
            <person name="Krzyzanowska D."/>
            <person name="Jongedijk E."/>
            <person name="Cankar K."/>
            <person name="Beekwilder J."/>
            <person name="van Veen A."/>
            <person name="de Boer W."/>
            <person name="van Veen J.A."/>
            <person name="Garbeva P."/>
        </authorList>
    </citation>
    <scope>NUCLEOTIDE SEQUENCE [LARGE SCALE GENOMIC DNA]</scope>
    <source>
        <strain evidence="2 3">Ter91</strain>
    </source>
</reference>
<evidence type="ECO:0000313" key="3">
    <source>
        <dbReference type="Proteomes" id="UP000074561"/>
    </source>
</evidence>
<feature type="transmembrane region" description="Helical" evidence="1">
    <location>
        <begin position="168"/>
        <end position="190"/>
    </location>
</feature>
<dbReference type="KEGG" id="cpra:CPter91_3640"/>
<keyword evidence="1" id="KW-0812">Transmembrane</keyword>
<dbReference type="Proteomes" id="UP000074561">
    <property type="component" value="Chromosome"/>
</dbReference>
<protein>
    <submittedName>
        <fullName evidence="2">HupE / UreJ family protein</fullName>
    </submittedName>
</protein>
<accession>A0A127Q7I6</accession>
<feature type="transmembrane region" description="Helical" evidence="1">
    <location>
        <begin position="79"/>
        <end position="97"/>
    </location>
</feature>
<feature type="transmembrane region" description="Helical" evidence="1">
    <location>
        <begin position="104"/>
        <end position="121"/>
    </location>
</feature>
<dbReference type="RefSeq" id="WP_061942189.1">
    <property type="nucleotide sequence ID" value="NZ_CP013234.1"/>
</dbReference>
<dbReference type="STRING" id="279113.CPter91_3640"/>
<keyword evidence="1" id="KW-1133">Transmembrane helix</keyword>
<keyword evidence="1" id="KW-0472">Membrane</keyword>
<dbReference type="InterPro" id="IPR007038">
    <property type="entry name" value="HupE_UreJ"/>
</dbReference>
<feature type="transmembrane region" description="Helical" evidence="1">
    <location>
        <begin position="52"/>
        <end position="73"/>
    </location>
</feature>
<dbReference type="PATRIC" id="fig|279113.9.peg.3611"/>
<feature type="transmembrane region" description="Helical" evidence="1">
    <location>
        <begin position="133"/>
        <end position="156"/>
    </location>
</feature>
<feature type="transmembrane region" description="Helical" evidence="1">
    <location>
        <begin position="25"/>
        <end position="45"/>
    </location>
</feature>
<proteinExistence type="predicted"/>
<dbReference type="Pfam" id="PF04955">
    <property type="entry name" value="HupE_UreJ"/>
    <property type="match status" value="1"/>
</dbReference>
<evidence type="ECO:0000313" key="2">
    <source>
        <dbReference type="EMBL" id="AMP05961.1"/>
    </source>
</evidence>
<gene>
    <name evidence="2" type="ORF">CPter91_3640</name>
</gene>
<name>A0A127Q7I6_9BURK</name>
<dbReference type="EMBL" id="CP013234">
    <property type="protein sequence ID" value="AMP05961.1"/>
    <property type="molecule type" value="Genomic_DNA"/>
</dbReference>
<sequence length="192" mass="19870">MGLAPSLVQAHAAFAGAGDFYAGALHPLTSPEHIMLLLALGMLAGQNERHRCSFLIALFPAAVLVGALVVQYWPAPQSMFVINVCTVIGAGILLAAGRPLPRSVLGLFAAFAGITFGMANGSALEGNMLPDAFFAGIVGVAFLALAYLMAVGDALLQLRQGWISIGMRVAGSWTIAIGVLVLSLAGRQWLPA</sequence>